<dbReference type="PROSITE" id="PS00409">
    <property type="entry name" value="PROKAR_NTER_METHYL"/>
    <property type="match status" value="1"/>
</dbReference>
<keyword evidence="2" id="KW-1133">Transmembrane helix</keyword>
<comment type="caution">
    <text evidence="3">The sequence shown here is derived from an EMBL/GenBank/DDBJ whole genome shotgun (WGS) entry which is preliminary data.</text>
</comment>
<feature type="transmembrane region" description="Helical" evidence="2">
    <location>
        <begin position="20"/>
        <end position="40"/>
    </location>
</feature>
<dbReference type="EMBL" id="JAXOJX010000049">
    <property type="protein sequence ID" value="MDZ5459746.1"/>
    <property type="molecule type" value="Genomic_DNA"/>
</dbReference>
<evidence type="ECO:0000256" key="2">
    <source>
        <dbReference type="SAM" id="Phobius"/>
    </source>
</evidence>
<dbReference type="InterPro" id="IPR012902">
    <property type="entry name" value="N_methyl_site"/>
</dbReference>
<feature type="region of interest" description="Disordered" evidence="1">
    <location>
        <begin position="186"/>
        <end position="216"/>
    </location>
</feature>
<keyword evidence="2" id="KW-0472">Membrane</keyword>
<evidence type="ECO:0000256" key="1">
    <source>
        <dbReference type="SAM" id="MobiDB-lite"/>
    </source>
</evidence>
<evidence type="ECO:0000313" key="3">
    <source>
        <dbReference type="EMBL" id="MDZ5459746.1"/>
    </source>
</evidence>
<accession>A0ABU5ILH4</accession>
<name>A0ABU5ILH4_9BURK</name>
<dbReference type="RefSeq" id="WP_322467404.1">
    <property type="nucleotide sequence ID" value="NZ_JAXOJX010000049.1"/>
</dbReference>
<dbReference type="Proteomes" id="UP001293718">
    <property type="component" value="Unassembled WGS sequence"/>
</dbReference>
<reference evidence="3 4" key="1">
    <citation type="submission" date="2023-11" db="EMBL/GenBank/DDBJ databases">
        <title>Draft genome of Azohydromonas lata strain H1 (DSM1123), a polyhydroxyalkanoate producer.</title>
        <authorList>
            <person name="Traversa D."/>
            <person name="D'Addabbo P."/>
            <person name="Pazzani C."/>
            <person name="Manzari C."/>
            <person name="Chiara M."/>
            <person name="Scrascia M."/>
        </authorList>
    </citation>
    <scope>NUCLEOTIDE SEQUENCE [LARGE SCALE GENOMIC DNA]</scope>
    <source>
        <strain evidence="3 4">H1</strain>
    </source>
</reference>
<keyword evidence="4" id="KW-1185">Reference proteome</keyword>
<proteinExistence type="predicted"/>
<dbReference type="Pfam" id="PF07963">
    <property type="entry name" value="N_methyl"/>
    <property type="match status" value="1"/>
</dbReference>
<sequence>MGRRIPSRAGAAAAGRQAGLTLVELLVAFSILGLMALMGWRALDAMSRVQDSTRQRSGHGLALASGLLQWRTDLDALQESGLASAVDFNGQVLRITRRSALDDASLMLVAWALRLDSARGITWQRWVSSPLRTHGELRRAWLDAGEWARTGPLGRPAARGGAIVVPASDWQLFYFRDNAWSHAQSSARRVAEPAGADDSRGGDPVAADTPLQPPPDAVRLVLTLPPQAGSALAGRIVSDWLRPTLATVQ</sequence>
<gene>
    <name evidence="3" type="ORF">SM757_24510</name>
</gene>
<protein>
    <submittedName>
        <fullName evidence="3">Prepilin-type N-terminal cleavage/methylation domain-containing protein</fullName>
    </submittedName>
</protein>
<organism evidence="3 4">
    <name type="scientific">Azohydromonas lata</name>
    <dbReference type="NCBI Taxonomy" id="45677"/>
    <lineage>
        <taxon>Bacteria</taxon>
        <taxon>Pseudomonadati</taxon>
        <taxon>Pseudomonadota</taxon>
        <taxon>Betaproteobacteria</taxon>
        <taxon>Burkholderiales</taxon>
        <taxon>Sphaerotilaceae</taxon>
        <taxon>Azohydromonas</taxon>
    </lineage>
</organism>
<keyword evidence="2" id="KW-0812">Transmembrane</keyword>
<evidence type="ECO:0000313" key="4">
    <source>
        <dbReference type="Proteomes" id="UP001293718"/>
    </source>
</evidence>